<proteinExistence type="predicted"/>
<protein>
    <submittedName>
        <fullName evidence="1">Uncharacterized protein</fullName>
    </submittedName>
</protein>
<comment type="caution">
    <text evidence="1">The sequence shown here is derived from an EMBL/GenBank/DDBJ whole genome shotgun (WGS) entry which is preliminary data.</text>
</comment>
<reference evidence="1" key="1">
    <citation type="journal article" date="2015" name="Nature">
        <title>Complex archaea that bridge the gap between prokaryotes and eukaryotes.</title>
        <authorList>
            <person name="Spang A."/>
            <person name="Saw J.H."/>
            <person name="Jorgensen S.L."/>
            <person name="Zaremba-Niedzwiedzka K."/>
            <person name="Martijn J."/>
            <person name="Lind A.E."/>
            <person name="van Eijk R."/>
            <person name="Schleper C."/>
            <person name="Guy L."/>
            <person name="Ettema T.J."/>
        </authorList>
    </citation>
    <scope>NUCLEOTIDE SEQUENCE</scope>
</reference>
<dbReference type="EMBL" id="LAZR01000778">
    <property type="protein sequence ID" value="KKN58065.1"/>
    <property type="molecule type" value="Genomic_DNA"/>
</dbReference>
<evidence type="ECO:0000313" key="1">
    <source>
        <dbReference type="EMBL" id="KKN58065.1"/>
    </source>
</evidence>
<accession>A0A0F9RNB9</accession>
<name>A0A0F9RNB9_9ZZZZ</name>
<dbReference type="AlphaFoldDB" id="A0A0F9RNB9"/>
<sequence>MKAGLIFLKIIKFGYHSVSEYLNKVIREPAKEILKEGK</sequence>
<gene>
    <name evidence="1" type="ORF">LCGC14_0555810</name>
</gene>
<organism evidence="1">
    <name type="scientific">marine sediment metagenome</name>
    <dbReference type="NCBI Taxonomy" id="412755"/>
    <lineage>
        <taxon>unclassified sequences</taxon>
        <taxon>metagenomes</taxon>
        <taxon>ecological metagenomes</taxon>
    </lineage>
</organism>